<feature type="transmembrane region" description="Helical" evidence="7">
    <location>
        <begin position="228"/>
        <end position="249"/>
    </location>
</feature>
<dbReference type="Proteomes" id="UP000561045">
    <property type="component" value="Unassembled WGS sequence"/>
</dbReference>
<feature type="transmembrane region" description="Helical" evidence="7">
    <location>
        <begin position="111"/>
        <end position="133"/>
    </location>
</feature>
<dbReference type="AlphaFoldDB" id="A0A840BJX8"/>
<feature type="transmembrane region" description="Helical" evidence="7">
    <location>
        <begin position="314"/>
        <end position="337"/>
    </location>
</feature>
<feature type="transmembrane region" description="Helical" evidence="7">
    <location>
        <begin position="145"/>
        <end position="167"/>
    </location>
</feature>
<feature type="transmembrane region" description="Helical" evidence="7">
    <location>
        <begin position="173"/>
        <end position="192"/>
    </location>
</feature>
<reference evidence="9 10" key="1">
    <citation type="submission" date="2020-08" db="EMBL/GenBank/DDBJ databases">
        <title>Genomic Encyclopedia of Type Strains, Phase IV (KMG-IV): sequencing the most valuable type-strain genomes for metagenomic binning, comparative biology and taxonomic classification.</title>
        <authorList>
            <person name="Goeker M."/>
        </authorList>
    </citation>
    <scope>NUCLEOTIDE SEQUENCE [LARGE SCALE GENOMIC DNA]</scope>
    <source>
        <strain evidence="9 10">DSM 106739</strain>
    </source>
</reference>
<accession>A0A840BJX8</accession>
<evidence type="ECO:0000256" key="3">
    <source>
        <dbReference type="ARBA" id="ARBA00022475"/>
    </source>
</evidence>
<dbReference type="InterPro" id="IPR050171">
    <property type="entry name" value="MFS_Transporters"/>
</dbReference>
<dbReference type="RefSeq" id="WP_207064343.1">
    <property type="nucleotide sequence ID" value="NZ_JAFGZA010000011.1"/>
</dbReference>
<dbReference type="PRINTS" id="PR01035">
    <property type="entry name" value="TCRTETA"/>
</dbReference>
<evidence type="ECO:0000256" key="7">
    <source>
        <dbReference type="SAM" id="Phobius"/>
    </source>
</evidence>
<feature type="transmembrane region" description="Helical" evidence="7">
    <location>
        <begin position="21"/>
        <end position="43"/>
    </location>
</feature>
<dbReference type="InterPro" id="IPR036259">
    <property type="entry name" value="MFS_trans_sf"/>
</dbReference>
<dbReference type="SUPFAM" id="SSF103473">
    <property type="entry name" value="MFS general substrate transporter"/>
    <property type="match status" value="1"/>
</dbReference>
<evidence type="ECO:0000256" key="6">
    <source>
        <dbReference type="ARBA" id="ARBA00023136"/>
    </source>
</evidence>
<feature type="transmembrane region" description="Helical" evidence="7">
    <location>
        <begin position="55"/>
        <end position="75"/>
    </location>
</feature>
<dbReference type="Gene3D" id="1.20.1250.20">
    <property type="entry name" value="MFS general substrate transporter like domains"/>
    <property type="match status" value="1"/>
</dbReference>
<feature type="transmembrane region" description="Helical" evidence="7">
    <location>
        <begin position="255"/>
        <end position="278"/>
    </location>
</feature>
<dbReference type="InterPro" id="IPR020846">
    <property type="entry name" value="MFS_dom"/>
</dbReference>
<comment type="caution">
    <text evidence="9">The sequence shown here is derived from an EMBL/GenBank/DDBJ whole genome shotgun (WGS) entry which is preliminary data.</text>
</comment>
<evidence type="ECO:0000259" key="8">
    <source>
        <dbReference type="PROSITE" id="PS50850"/>
    </source>
</evidence>
<name>A0A840BJX8_9RHOO</name>
<evidence type="ECO:0000313" key="9">
    <source>
        <dbReference type="EMBL" id="MBB4010857.1"/>
    </source>
</evidence>
<keyword evidence="3" id="KW-1003">Cell membrane</keyword>
<gene>
    <name evidence="9" type="ORF">GGR36_000165</name>
</gene>
<keyword evidence="2" id="KW-0813">Transport</keyword>
<keyword evidence="4 7" id="KW-0812">Transmembrane</keyword>
<keyword evidence="5 7" id="KW-1133">Transmembrane helix</keyword>
<keyword evidence="10" id="KW-1185">Reference proteome</keyword>
<dbReference type="GO" id="GO:0005886">
    <property type="term" value="C:plasma membrane"/>
    <property type="evidence" value="ECO:0007669"/>
    <property type="project" value="UniProtKB-SubCell"/>
</dbReference>
<feature type="transmembrane region" description="Helical" evidence="7">
    <location>
        <begin position="375"/>
        <end position="395"/>
    </location>
</feature>
<evidence type="ECO:0000256" key="5">
    <source>
        <dbReference type="ARBA" id="ARBA00022989"/>
    </source>
</evidence>
<protein>
    <submittedName>
        <fullName evidence="9">Putative MFS family arabinose efflux permease</fullName>
    </submittedName>
</protein>
<feature type="transmembrane region" description="Helical" evidence="7">
    <location>
        <begin position="349"/>
        <end position="369"/>
    </location>
</feature>
<dbReference type="PROSITE" id="PS50850">
    <property type="entry name" value="MFS"/>
    <property type="match status" value="1"/>
</dbReference>
<sequence length="399" mass="40966">MLRRYNSVVRYLPLPARFPPQLIALIGVMLFGHIAVAGGRVTASLFLLRHGYGEAAVGVLIALYSVLSVAFGMHFGRWSDRYGPQPVIRGGLAAILLGILLPAAWPALPAMMVGGVLCGTGITIVSVAIQHAVGNLPVASPTQRVALFAWLTLGHSTSSVIGPFIAGTVIDTAGFRAAFAVLCGGTLLALLLSTQLRGDAVAADPQAATSTTKAGWRGLLQSPTLRRVYLLTTINAIAWDAFTFFGPVLGHRAALSATAIGTVMSAFALGTLAIRLVVSAAGHRFSEWRMLAAALALEALVWSAFTVARGASALMALAFLLGCGVGCGQPNVLSLLHRHAPQGRAGEAIGLRSLLGNVSGLGVPLLFSATVALAGVWPVCAAIALAAGVASVVGAQTSD</sequence>
<evidence type="ECO:0000313" key="10">
    <source>
        <dbReference type="Proteomes" id="UP000561045"/>
    </source>
</evidence>
<feature type="domain" description="Major facilitator superfamily (MFS) profile" evidence="8">
    <location>
        <begin position="20"/>
        <end position="399"/>
    </location>
</feature>
<keyword evidence="6 7" id="KW-0472">Membrane</keyword>
<feature type="transmembrane region" description="Helical" evidence="7">
    <location>
        <begin position="290"/>
        <end position="308"/>
    </location>
</feature>
<dbReference type="PANTHER" id="PTHR23517">
    <property type="entry name" value="RESISTANCE PROTEIN MDTM, PUTATIVE-RELATED-RELATED"/>
    <property type="match status" value="1"/>
</dbReference>
<evidence type="ECO:0000256" key="4">
    <source>
        <dbReference type="ARBA" id="ARBA00022692"/>
    </source>
</evidence>
<dbReference type="Pfam" id="PF07690">
    <property type="entry name" value="MFS_1"/>
    <property type="match status" value="1"/>
</dbReference>
<feature type="transmembrane region" description="Helical" evidence="7">
    <location>
        <begin position="87"/>
        <end position="105"/>
    </location>
</feature>
<evidence type="ECO:0000256" key="1">
    <source>
        <dbReference type="ARBA" id="ARBA00004651"/>
    </source>
</evidence>
<dbReference type="InterPro" id="IPR011701">
    <property type="entry name" value="MFS"/>
</dbReference>
<evidence type="ECO:0000256" key="2">
    <source>
        <dbReference type="ARBA" id="ARBA00022448"/>
    </source>
</evidence>
<dbReference type="GO" id="GO:0022857">
    <property type="term" value="F:transmembrane transporter activity"/>
    <property type="evidence" value="ECO:0007669"/>
    <property type="project" value="InterPro"/>
</dbReference>
<organism evidence="9 10">
    <name type="scientific">Niveibacterium umoris</name>
    <dbReference type="NCBI Taxonomy" id="1193620"/>
    <lineage>
        <taxon>Bacteria</taxon>
        <taxon>Pseudomonadati</taxon>
        <taxon>Pseudomonadota</taxon>
        <taxon>Betaproteobacteria</taxon>
        <taxon>Rhodocyclales</taxon>
        <taxon>Rhodocyclaceae</taxon>
        <taxon>Niveibacterium</taxon>
    </lineage>
</organism>
<dbReference type="EMBL" id="JACIET010000001">
    <property type="protein sequence ID" value="MBB4010857.1"/>
    <property type="molecule type" value="Genomic_DNA"/>
</dbReference>
<dbReference type="InterPro" id="IPR001958">
    <property type="entry name" value="Tet-R_TetA/multi-R_MdtG-like"/>
</dbReference>
<comment type="subcellular location">
    <subcellularLocation>
        <location evidence="1">Cell membrane</location>
        <topology evidence="1">Multi-pass membrane protein</topology>
    </subcellularLocation>
</comment>
<proteinExistence type="predicted"/>